<dbReference type="AlphaFoldDB" id="A0A7Z7YU70"/>
<sequence length="95" mass="10804">MTEFDNLDAKGVYDVLLEIEKQLNDYMNNGYSNHSVVDEGFSHSHDISGKLNNTVSFIENANKGVYSDADASKIIEKACNVQHEITRYIRKQSFK</sequence>
<dbReference type="Proteomes" id="UP000291949">
    <property type="component" value="Unassembled WGS sequence"/>
</dbReference>
<evidence type="ECO:0000313" key="1">
    <source>
        <dbReference type="EMBL" id="TBW75023.1"/>
    </source>
</evidence>
<organism evidence="1 2">
    <name type="scientific">Staphylococcus capitis</name>
    <dbReference type="NCBI Taxonomy" id="29388"/>
    <lineage>
        <taxon>Bacteria</taxon>
        <taxon>Bacillati</taxon>
        <taxon>Bacillota</taxon>
        <taxon>Bacilli</taxon>
        <taxon>Bacillales</taxon>
        <taxon>Staphylococcaceae</taxon>
        <taxon>Staphylococcus</taxon>
    </lineage>
</organism>
<accession>A0A7Z7YU70</accession>
<evidence type="ECO:0000313" key="2">
    <source>
        <dbReference type="Proteomes" id="UP000291949"/>
    </source>
</evidence>
<proteinExistence type="predicted"/>
<gene>
    <name evidence="1" type="ORF">EQ811_12205</name>
</gene>
<name>A0A7Z7YU70_STACP</name>
<reference evidence="1 2" key="1">
    <citation type="journal article" date="2019" name="Sci. Transl. Med.">
        <title>Quorum sensing between bacterial species on the skin protects against epidermal injury in atopic dermatitis.</title>
        <authorList>
            <person name="Williams M.R."/>
        </authorList>
    </citation>
    <scope>NUCLEOTIDE SEQUENCE [LARGE SCALE GENOMIC DNA]</scope>
    <source>
        <strain evidence="1 2">H8</strain>
    </source>
</reference>
<dbReference type="EMBL" id="SCHC01000014">
    <property type="protein sequence ID" value="TBW75023.1"/>
    <property type="molecule type" value="Genomic_DNA"/>
</dbReference>
<dbReference type="RefSeq" id="WP_049426998.1">
    <property type="nucleotide sequence ID" value="NZ_CP134832.1"/>
</dbReference>
<protein>
    <submittedName>
        <fullName evidence="1">Uncharacterized protein</fullName>
    </submittedName>
</protein>
<comment type="caution">
    <text evidence="1">The sequence shown here is derived from an EMBL/GenBank/DDBJ whole genome shotgun (WGS) entry which is preliminary data.</text>
</comment>